<evidence type="ECO:0000259" key="6">
    <source>
        <dbReference type="PROSITE" id="PS50888"/>
    </source>
</evidence>
<evidence type="ECO:0000256" key="3">
    <source>
        <dbReference type="ARBA" id="ARBA00023125"/>
    </source>
</evidence>
<evidence type="ECO:0000256" key="5">
    <source>
        <dbReference type="SAM" id="MobiDB-lite"/>
    </source>
</evidence>
<keyword evidence="2" id="KW-0805">Transcription regulation</keyword>
<accession>A0A9W8CF76</accession>
<feature type="compositionally biased region" description="Basic and acidic residues" evidence="5">
    <location>
        <begin position="12"/>
        <end position="25"/>
    </location>
</feature>
<evidence type="ECO:0000313" key="8">
    <source>
        <dbReference type="EMBL" id="KAJ1255522.1"/>
    </source>
</evidence>
<keyword evidence="9" id="KW-1185">Reference proteome</keyword>
<dbReference type="InterPro" id="IPR011598">
    <property type="entry name" value="bHLH_dom"/>
</dbReference>
<comment type="caution">
    <text evidence="8">The sequence shown here is derived from an EMBL/GenBank/DDBJ whole genome shotgun (WGS) entry which is preliminary data.</text>
</comment>
<dbReference type="GO" id="GO:0046983">
    <property type="term" value="F:protein dimerization activity"/>
    <property type="evidence" value="ECO:0007669"/>
    <property type="project" value="InterPro"/>
</dbReference>
<dbReference type="Gene3D" id="4.10.280.10">
    <property type="entry name" value="Helix-loop-helix DNA-binding domain"/>
    <property type="match status" value="1"/>
</dbReference>
<dbReference type="PROSITE" id="PS51671">
    <property type="entry name" value="ACT"/>
    <property type="match status" value="1"/>
</dbReference>
<evidence type="ECO:0000256" key="4">
    <source>
        <dbReference type="ARBA" id="ARBA00023163"/>
    </source>
</evidence>
<dbReference type="PANTHER" id="PTHR45844">
    <property type="entry name" value="TRANSCRIPTION FACTOR BHLH30"/>
    <property type="match status" value="1"/>
</dbReference>
<feature type="region of interest" description="Disordered" evidence="5">
    <location>
        <begin position="1"/>
        <end position="63"/>
    </location>
</feature>
<evidence type="ECO:0000256" key="1">
    <source>
        <dbReference type="ARBA" id="ARBA00005510"/>
    </source>
</evidence>
<dbReference type="PANTHER" id="PTHR45844:SF28">
    <property type="entry name" value="BHLH TRANSCRIPTION FACTOR"/>
    <property type="match status" value="1"/>
</dbReference>
<dbReference type="GO" id="GO:0003700">
    <property type="term" value="F:DNA-binding transcription factor activity"/>
    <property type="evidence" value="ECO:0007669"/>
    <property type="project" value="InterPro"/>
</dbReference>
<comment type="similarity">
    <text evidence="1">Belongs to the bHLH protein family.</text>
</comment>
<dbReference type="OrthoDB" id="71302at2759"/>
<dbReference type="AlphaFoldDB" id="A0A9W8CF76"/>
<evidence type="ECO:0008006" key="10">
    <source>
        <dbReference type="Google" id="ProtNLM"/>
    </source>
</evidence>
<dbReference type="InterPro" id="IPR036638">
    <property type="entry name" value="HLH_DNA-bd_sf"/>
</dbReference>
<protein>
    <recommendedName>
        <fullName evidence="10">BHLH domain-containing protein</fullName>
    </recommendedName>
</protein>
<dbReference type="InterPro" id="IPR002912">
    <property type="entry name" value="ACT_dom"/>
</dbReference>
<sequence>MATTTACQPFREGNHHQQRRQEQQRLHRPRHGGGRRVLPSVSSAPPPPDAMEVPPSSSSGTGRRLTLTAESQALKIHSEAERRRRERINAHLVTLRRMVPDTRQMDKATLLARVVGQLKELKRTAAETTTQPSPLRIPGEANAIAVDCHAGVTGYGRPAAYIRASVSCDDRPGLLADLAGEFRAMGLRPVRADVESLGGRAQCDILLCREEGDVVGGAGRLKALEEGVRQAMARAAFLETAYGCNARSSRQRLLGARHALGRIELDGGGHGW</sequence>
<evidence type="ECO:0000259" key="7">
    <source>
        <dbReference type="PROSITE" id="PS51671"/>
    </source>
</evidence>
<keyword evidence="4" id="KW-0804">Transcription</keyword>
<name>A0A9W8CF76_9POAL</name>
<reference evidence="8 9" key="1">
    <citation type="submission" date="2022-10" db="EMBL/GenBank/DDBJ databases">
        <title>WGS assembly of Paspalum vaginatum 540-79.</title>
        <authorList>
            <person name="Sun G."/>
            <person name="Wase N."/>
            <person name="Shu S."/>
            <person name="Jenkins J."/>
            <person name="Zhou B."/>
            <person name="Torres-Rodriguez J."/>
            <person name="Chen C."/>
            <person name="Sandor L."/>
            <person name="Plott C."/>
            <person name="Yoshinga Y."/>
            <person name="Daum C."/>
            <person name="Qi P."/>
            <person name="Barry K."/>
            <person name="Lipzen A."/>
            <person name="Berry L."/>
            <person name="Pedersen C."/>
            <person name="Gottilla T."/>
            <person name="Foltz A."/>
            <person name="Yu H."/>
            <person name="O'Malley R."/>
            <person name="Zhang C."/>
            <person name="Devos K."/>
            <person name="Sigmon B."/>
            <person name="Yu B."/>
            <person name="Obata T."/>
            <person name="Schmutz J."/>
            <person name="Schnable J."/>
        </authorList>
    </citation>
    <scope>NUCLEOTIDE SEQUENCE [LARGE SCALE GENOMIC DNA]</scope>
    <source>
        <strain evidence="9">cv. 540-79</strain>
    </source>
</reference>
<dbReference type="SMART" id="SM00353">
    <property type="entry name" value="HLH"/>
    <property type="match status" value="1"/>
</dbReference>
<organism evidence="8 9">
    <name type="scientific">Paspalum vaginatum</name>
    <name type="common">seashore paspalum</name>
    <dbReference type="NCBI Taxonomy" id="158149"/>
    <lineage>
        <taxon>Eukaryota</taxon>
        <taxon>Viridiplantae</taxon>
        <taxon>Streptophyta</taxon>
        <taxon>Embryophyta</taxon>
        <taxon>Tracheophyta</taxon>
        <taxon>Spermatophyta</taxon>
        <taxon>Magnoliopsida</taxon>
        <taxon>Liliopsida</taxon>
        <taxon>Poales</taxon>
        <taxon>Poaceae</taxon>
        <taxon>PACMAD clade</taxon>
        <taxon>Panicoideae</taxon>
        <taxon>Andropogonodae</taxon>
        <taxon>Paspaleae</taxon>
        <taxon>Paspalinae</taxon>
        <taxon>Paspalum</taxon>
    </lineage>
</organism>
<feature type="domain" description="BHLH" evidence="6">
    <location>
        <begin position="72"/>
        <end position="121"/>
    </location>
</feature>
<evidence type="ECO:0000256" key="2">
    <source>
        <dbReference type="ARBA" id="ARBA00023015"/>
    </source>
</evidence>
<dbReference type="InterPro" id="IPR045847">
    <property type="entry name" value="AIG1-like"/>
</dbReference>
<dbReference type="GO" id="GO:0003677">
    <property type="term" value="F:DNA binding"/>
    <property type="evidence" value="ECO:0007669"/>
    <property type="project" value="UniProtKB-KW"/>
</dbReference>
<dbReference type="SUPFAM" id="SSF47459">
    <property type="entry name" value="HLH, helix-loop-helix DNA-binding domain"/>
    <property type="match status" value="1"/>
</dbReference>
<feature type="domain" description="ACT" evidence="7">
    <location>
        <begin position="163"/>
        <end position="243"/>
    </location>
</feature>
<evidence type="ECO:0000313" key="9">
    <source>
        <dbReference type="Proteomes" id="UP001164776"/>
    </source>
</evidence>
<gene>
    <name evidence="8" type="ORF">BS78_K199100</name>
</gene>
<dbReference type="Proteomes" id="UP001164776">
    <property type="component" value="Unassembled WGS sequence"/>
</dbReference>
<dbReference type="Pfam" id="PF00010">
    <property type="entry name" value="HLH"/>
    <property type="match status" value="1"/>
</dbReference>
<dbReference type="EMBL" id="MU629689">
    <property type="protein sequence ID" value="KAJ1255522.1"/>
    <property type="molecule type" value="Genomic_DNA"/>
</dbReference>
<proteinExistence type="inferred from homology"/>
<dbReference type="PROSITE" id="PS50888">
    <property type="entry name" value="BHLH"/>
    <property type="match status" value="1"/>
</dbReference>
<keyword evidence="3" id="KW-0238">DNA-binding</keyword>